<reference evidence="1 2" key="1">
    <citation type="submission" date="2019-05" db="EMBL/GenBank/DDBJ databases">
        <title>Georgenia *** sp. nov., and Georgenia *** sp. nov., isolated from the intestinal contents of plateau pika (Ochotona curzoniae) in the Qinghai-Tibet plateau of China.</title>
        <authorList>
            <person name="Tian Z."/>
        </authorList>
    </citation>
    <scope>NUCLEOTIDE SEQUENCE [LARGE SCALE GENOMIC DNA]</scope>
    <source>
        <strain evidence="1 2">Z443</strain>
    </source>
</reference>
<dbReference type="OrthoDB" id="4466954at2"/>
<organism evidence="1 2">
    <name type="scientific">Georgenia yuyongxinii</name>
    <dbReference type="NCBI Taxonomy" id="2589797"/>
    <lineage>
        <taxon>Bacteria</taxon>
        <taxon>Bacillati</taxon>
        <taxon>Actinomycetota</taxon>
        <taxon>Actinomycetes</taxon>
        <taxon>Micrococcales</taxon>
        <taxon>Bogoriellaceae</taxon>
        <taxon>Georgenia</taxon>
    </lineage>
</organism>
<accession>A0A5B8C715</accession>
<protein>
    <submittedName>
        <fullName evidence="1">Alternate-type signal peptide domain-containing protein</fullName>
    </submittedName>
</protein>
<dbReference type="KEGG" id="gyu:FE374_02900"/>
<dbReference type="NCBIfam" id="TIGR04089">
    <property type="entry name" value="exp_by_SipW_III"/>
    <property type="match status" value="1"/>
</dbReference>
<sequence length="201" mass="21049">MRTKAAQPRSSSKKMRKGIVAGVVGIALLAGGTASFATWEAKYSNAGSITTGTLSLTGKNTESQKWKINGSTAVPDITQFRMVPGDVLTFEDQVTLTATGQRMTASLRPQLGNFTEDAALNGFIDYNVQVSDANGVVVFSWNKNTWSNAMVVPITSGTTRVLTMEAEITFASNATAAATQGKTITFADAGLVATQTAAGVN</sequence>
<name>A0A5B8C715_9MICO</name>
<gene>
    <name evidence="1" type="ORF">FE374_02900</name>
</gene>
<evidence type="ECO:0000313" key="2">
    <source>
        <dbReference type="Proteomes" id="UP000314616"/>
    </source>
</evidence>
<dbReference type="EMBL" id="CP040915">
    <property type="protein sequence ID" value="QDC23716.1"/>
    <property type="molecule type" value="Genomic_DNA"/>
</dbReference>
<dbReference type="RefSeq" id="WP_139927158.1">
    <property type="nucleotide sequence ID" value="NZ_CP040915.1"/>
</dbReference>
<dbReference type="AlphaFoldDB" id="A0A5B8C715"/>
<dbReference type="Proteomes" id="UP000314616">
    <property type="component" value="Chromosome"/>
</dbReference>
<evidence type="ECO:0000313" key="1">
    <source>
        <dbReference type="EMBL" id="QDC23716.1"/>
    </source>
</evidence>
<dbReference type="InterPro" id="IPR024006">
    <property type="entry name" value="Alt_signal_exp_actinobact"/>
</dbReference>
<proteinExistence type="predicted"/>